<dbReference type="WBParaSite" id="SPAL_0001542200.1">
    <property type="protein sequence ID" value="SPAL_0001542200.1"/>
    <property type="gene ID" value="SPAL_0001542200"/>
</dbReference>
<organism evidence="1 2">
    <name type="scientific">Strongyloides papillosus</name>
    <name type="common">Intestinal threadworm</name>
    <dbReference type="NCBI Taxonomy" id="174720"/>
    <lineage>
        <taxon>Eukaryota</taxon>
        <taxon>Metazoa</taxon>
        <taxon>Ecdysozoa</taxon>
        <taxon>Nematoda</taxon>
        <taxon>Chromadorea</taxon>
        <taxon>Rhabditida</taxon>
        <taxon>Tylenchina</taxon>
        <taxon>Panagrolaimomorpha</taxon>
        <taxon>Strongyloidoidea</taxon>
        <taxon>Strongyloididae</taxon>
        <taxon>Strongyloides</taxon>
    </lineage>
</organism>
<keyword evidence="1" id="KW-1185">Reference proteome</keyword>
<accession>A0A0N5CC13</accession>
<sequence>MLYDGLKKYQIKEKENNIKANIRREKHQLMIDFVKIYLITKTRLKYLMRKRKNLKIVLIKECYVKDKDVNSIFNYDLEYL</sequence>
<name>A0A0N5CC13_STREA</name>
<evidence type="ECO:0000313" key="2">
    <source>
        <dbReference type="WBParaSite" id="SPAL_0001542200.1"/>
    </source>
</evidence>
<dbReference type="Proteomes" id="UP000046392">
    <property type="component" value="Unplaced"/>
</dbReference>
<proteinExistence type="predicted"/>
<reference evidence="2" key="1">
    <citation type="submission" date="2017-02" db="UniProtKB">
        <authorList>
            <consortium name="WormBaseParasite"/>
        </authorList>
    </citation>
    <scope>IDENTIFICATION</scope>
</reference>
<evidence type="ECO:0000313" key="1">
    <source>
        <dbReference type="Proteomes" id="UP000046392"/>
    </source>
</evidence>
<dbReference type="AlphaFoldDB" id="A0A0N5CC13"/>
<protein>
    <submittedName>
        <fullName evidence="2">Uncharacterized protein</fullName>
    </submittedName>
</protein>